<dbReference type="NCBIfam" id="TIGR03284">
    <property type="entry name" value="thym_sym"/>
    <property type="match status" value="1"/>
</dbReference>
<feature type="binding site" description="in other chain" evidence="5">
    <location>
        <begin position="235"/>
        <end position="237"/>
    </location>
    <ligand>
        <name>dUMP</name>
        <dbReference type="ChEBI" id="CHEBI:246422"/>
        <note>ligand shared between dimeric partners</note>
    </ligand>
</feature>
<dbReference type="GO" id="GO:0005829">
    <property type="term" value="C:cytosol"/>
    <property type="evidence" value="ECO:0007669"/>
    <property type="project" value="TreeGrafter"/>
</dbReference>
<evidence type="ECO:0000313" key="8">
    <source>
        <dbReference type="Proteomes" id="UP000190657"/>
    </source>
</evidence>
<gene>
    <name evidence="5" type="primary">thyA</name>
    <name evidence="7" type="ORF">SAMN02745114_01288</name>
</gene>
<feature type="active site" description="Nucleophile" evidence="5">
    <location>
        <position position="174"/>
    </location>
</feature>
<dbReference type="PANTHER" id="PTHR11548">
    <property type="entry name" value="THYMIDYLATE SYNTHASE 1"/>
    <property type="match status" value="1"/>
</dbReference>
<keyword evidence="8" id="KW-1185">Reference proteome</keyword>
<feature type="binding site" description="in other chain" evidence="5">
    <location>
        <position position="25"/>
    </location>
    <ligand>
        <name>dUMP</name>
        <dbReference type="ChEBI" id="CHEBI:246422"/>
        <note>ligand shared between dimeric partners</note>
    </ligand>
</feature>
<accession>A0A1T4MJD9</accession>
<comment type="function">
    <text evidence="5">Catalyzes the reductive methylation of 2'-deoxyuridine-5'-monophosphate (dUMP) to 2'-deoxythymidine-5'-monophosphate (dTMP) while utilizing 5,10-methylenetetrahydrofolate (mTHF) as the methyl donor and reductant in the reaction, yielding dihydrofolate (DHF) as a by-product. This enzymatic reaction provides an intracellular de novo source of dTMP, an essential precursor for DNA biosynthesis.</text>
</comment>
<dbReference type="UniPathway" id="UPA00575"/>
<dbReference type="STRING" id="290054.SAMN02745114_01288"/>
<evidence type="ECO:0000256" key="4">
    <source>
        <dbReference type="ARBA" id="ARBA00022727"/>
    </source>
</evidence>
<dbReference type="PANTHER" id="PTHR11548:SF1">
    <property type="entry name" value="THYMIDYLATE SYNTHASE 1"/>
    <property type="match status" value="1"/>
</dbReference>
<dbReference type="SUPFAM" id="SSF55831">
    <property type="entry name" value="Thymidylate synthase/dCMP hydroxymethylase"/>
    <property type="match status" value="1"/>
</dbReference>
<dbReference type="OrthoDB" id="9774633at2"/>
<protein>
    <recommendedName>
        <fullName evidence="1 5">Thymidylate synthase</fullName>
        <shortName evidence="5">TS</shortName>
        <shortName evidence="5">TSase</shortName>
        <ecNumber evidence="1 5">2.1.1.45</ecNumber>
    </recommendedName>
</protein>
<dbReference type="EC" id="2.1.1.45" evidence="1 5"/>
<keyword evidence="4 5" id="KW-0545">Nucleotide biosynthesis</keyword>
<proteinExistence type="inferred from homology"/>
<feature type="binding site" evidence="5">
    <location>
        <position position="299"/>
    </location>
    <ligand>
        <name>(6R)-5,10-methylene-5,6,7,8-tetrahydrofolate</name>
        <dbReference type="ChEBI" id="CHEBI:15636"/>
    </ligand>
</feature>
<dbReference type="InterPro" id="IPR000398">
    <property type="entry name" value="Thymidylate_synthase"/>
</dbReference>
<evidence type="ECO:0000313" key="7">
    <source>
        <dbReference type="EMBL" id="SJZ67053.1"/>
    </source>
</evidence>
<comment type="similarity">
    <text evidence="5">Belongs to the thymidylate synthase family. Bacterial-type ThyA subfamily.</text>
</comment>
<dbReference type="PRINTS" id="PR00108">
    <property type="entry name" value="THYMDSNTHASE"/>
</dbReference>
<sequence>MGLWDKEYIALCKKILTTGTEVVNRTGINTIKVPSNHFQLDIGEEFPILTTKQLFIRQAVLEMLWIYQAQSNDVRWLKERDVNIWNEWEIDDKGYWNATQMLPDESGKLVKQDVHKFFGEEYAHTIGTAYGYIVNKFQMTQNLIDKIKNHPEDRRMVMTLWQNDYLDTAVLPSCVWSSEWDVTDGKLNCWVHQRSCDVPLGLPFNVTQYSVLNCMLAQVCGLKPGTIDWSIKDAHIYVNQVDGIKEQIRRFDEQGDLPAPKLWLNPDVKDFFEFDNSRDCKDVKLLNYEHLGKIKFPIAQ</sequence>
<dbReference type="RefSeq" id="WP_078768757.1">
    <property type="nucleotide sequence ID" value="NZ_FUWW01000013.1"/>
</dbReference>
<dbReference type="InterPro" id="IPR045097">
    <property type="entry name" value="Thymidate_synth/dCMP_Mease"/>
</dbReference>
<feature type="binding site" evidence="5">
    <location>
        <begin position="154"/>
        <end position="155"/>
    </location>
    <ligand>
        <name>dUMP</name>
        <dbReference type="ChEBI" id="CHEBI:246422"/>
        <note>ligand shared between dimeric partners</note>
    </ligand>
</feature>
<evidence type="ECO:0000256" key="1">
    <source>
        <dbReference type="ARBA" id="ARBA00011947"/>
    </source>
</evidence>
<dbReference type="HAMAP" id="MF_00008">
    <property type="entry name" value="Thymidy_synth_bact"/>
    <property type="match status" value="1"/>
</dbReference>
<feature type="domain" description="Thymidylate synthase/dCMP hydroxymethylase" evidence="6">
    <location>
        <begin position="6"/>
        <end position="299"/>
    </location>
</feature>
<dbReference type="InterPro" id="IPR023451">
    <property type="entry name" value="Thymidate_synth/dCMP_Mease_dom"/>
</dbReference>
<dbReference type="Gene3D" id="3.30.572.10">
    <property type="entry name" value="Thymidylate synthase/dCMP hydroxymethylase domain"/>
    <property type="match status" value="1"/>
</dbReference>
<dbReference type="GO" id="GO:0006235">
    <property type="term" value="P:dTTP biosynthetic process"/>
    <property type="evidence" value="ECO:0007669"/>
    <property type="project" value="UniProtKB-UniRule"/>
</dbReference>
<comment type="catalytic activity">
    <reaction evidence="5">
        <text>dUMP + (6R)-5,10-methylene-5,6,7,8-tetrahydrofolate = 7,8-dihydrofolate + dTMP</text>
        <dbReference type="Rhea" id="RHEA:12104"/>
        <dbReference type="ChEBI" id="CHEBI:15636"/>
        <dbReference type="ChEBI" id="CHEBI:57451"/>
        <dbReference type="ChEBI" id="CHEBI:63528"/>
        <dbReference type="ChEBI" id="CHEBI:246422"/>
        <dbReference type="EC" id="2.1.1.45"/>
    </reaction>
</comment>
<keyword evidence="2 5" id="KW-0489">Methyltransferase</keyword>
<dbReference type="InterPro" id="IPR036926">
    <property type="entry name" value="Thymidate_synth/dCMP_Mease_sf"/>
</dbReference>
<reference evidence="7 8" key="1">
    <citation type="submission" date="2017-02" db="EMBL/GenBank/DDBJ databases">
        <authorList>
            <person name="Peterson S.W."/>
        </authorList>
    </citation>
    <scope>NUCLEOTIDE SEQUENCE [LARGE SCALE GENOMIC DNA]</scope>
    <source>
        <strain evidence="7 8">ATCC 51222</strain>
    </source>
</reference>
<comment type="subunit">
    <text evidence="5">Homodimer.</text>
</comment>
<feature type="binding site" evidence="5">
    <location>
        <position position="197"/>
    </location>
    <ligand>
        <name>(6R)-5,10-methylene-5,6,7,8-tetrahydrofolate</name>
        <dbReference type="ChEBI" id="CHEBI:15636"/>
    </ligand>
</feature>
<name>A0A1T4MJD9_9FIRM</name>
<comment type="subcellular location">
    <subcellularLocation>
        <location evidence="5">Cytoplasm</location>
    </subcellularLocation>
</comment>
<dbReference type="AlphaFoldDB" id="A0A1T4MJD9"/>
<dbReference type="GO" id="GO:0032259">
    <property type="term" value="P:methylation"/>
    <property type="evidence" value="ECO:0007669"/>
    <property type="project" value="UniProtKB-KW"/>
</dbReference>
<evidence type="ECO:0000259" key="6">
    <source>
        <dbReference type="Pfam" id="PF00303"/>
    </source>
</evidence>
<feature type="binding site" description="in other chain" evidence="5">
    <location>
        <position position="205"/>
    </location>
    <ligand>
        <name>dUMP</name>
        <dbReference type="ChEBI" id="CHEBI:246422"/>
        <note>ligand shared between dimeric partners</note>
    </ligand>
</feature>
<comment type="caution">
    <text evidence="5">Lacks conserved residue(s) required for the propagation of feature annotation.</text>
</comment>
<dbReference type="Pfam" id="PF00303">
    <property type="entry name" value="Thymidylat_synt"/>
    <property type="match status" value="1"/>
</dbReference>
<keyword evidence="3 5" id="KW-0808">Transferase</keyword>
<evidence type="ECO:0000256" key="3">
    <source>
        <dbReference type="ARBA" id="ARBA00022679"/>
    </source>
</evidence>
<feature type="binding site" description="in other chain" evidence="5">
    <location>
        <begin position="194"/>
        <end position="197"/>
    </location>
    <ligand>
        <name>dUMP</name>
        <dbReference type="ChEBI" id="CHEBI:246422"/>
        <note>ligand shared between dimeric partners</note>
    </ligand>
</feature>
<dbReference type="EMBL" id="FUWW01000013">
    <property type="protein sequence ID" value="SJZ67053.1"/>
    <property type="molecule type" value="Genomic_DNA"/>
</dbReference>
<dbReference type="Proteomes" id="UP000190657">
    <property type="component" value="Unassembled WGS sequence"/>
</dbReference>
<keyword evidence="5" id="KW-0963">Cytoplasm</keyword>
<comment type="pathway">
    <text evidence="5">Pyrimidine metabolism; dTTP biosynthesis.</text>
</comment>
<organism evidence="7 8">
    <name type="scientific">Eubacterium coprostanoligenes</name>
    <dbReference type="NCBI Taxonomy" id="290054"/>
    <lineage>
        <taxon>Bacteria</taxon>
        <taxon>Bacillati</taxon>
        <taxon>Bacillota</taxon>
        <taxon>Clostridia</taxon>
        <taxon>Eubacteriales</taxon>
        <taxon>Eubacteriaceae</taxon>
        <taxon>Eubacterium</taxon>
    </lineage>
</organism>
<dbReference type="CDD" id="cd00351">
    <property type="entry name" value="TS_Pyrimidine_HMase"/>
    <property type="match status" value="1"/>
</dbReference>
<dbReference type="GO" id="GO:0006231">
    <property type="term" value="P:dTMP biosynthetic process"/>
    <property type="evidence" value="ECO:0007669"/>
    <property type="project" value="UniProtKB-UniRule"/>
</dbReference>
<dbReference type="GO" id="GO:0004799">
    <property type="term" value="F:thymidylate synthase activity"/>
    <property type="evidence" value="ECO:0007669"/>
    <property type="project" value="UniProtKB-UniRule"/>
</dbReference>
<evidence type="ECO:0000256" key="5">
    <source>
        <dbReference type="HAMAP-Rule" id="MF_00008"/>
    </source>
</evidence>
<evidence type="ECO:0000256" key="2">
    <source>
        <dbReference type="ARBA" id="ARBA00022603"/>
    </source>
</evidence>